<evidence type="ECO:0000256" key="2">
    <source>
        <dbReference type="ARBA" id="ARBA00006434"/>
    </source>
</evidence>
<feature type="transmembrane region" description="Helical" evidence="8">
    <location>
        <begin position="413"/>
        <end position="433"/>
    </location>
</feature>
<reference evidence="9" key="1">
    <citation type="submission" date="2019-11" db="EMBL/GenBank/DDBJ databases">
        <authorList>
            <person name="Feng L."/>
        </authorList>
    </citation>
    <scope>NUCLEOTIDE SEQUENCE</scope>
    <source>
        <strain evidence="9">CbolteaeLFYP116</strain>
    </source>
</reference>
<comment type="subcellular location">
    <subcellularLocation>
        <location evidence="1">Membrane</location>
        <topology evidence="1">Multi-pass membrane protein</topology>
    </subcellularLocation>
</comment>
<feature type="transmembrane region" description="Helical" evidence="8">
    <location>
        <begin position="62"/>
        <end position="83"/>
    </location>
</feature>
<feature type="transmembrane region" description="Helical" evidence="8">
    <location>
        <begin position="465"/>
        <end position="483"/>
    </location>
</feature>
<keyword evidence="4 8" id="KW-0812">Transmembrane</keyword>
<keyword evidence="5 8" id="KW-1133">Transmembrane helix</keyword>
<feature type="transmembrane region" description="Helical" evidence="8">
    <location>
        <begin position="269"/>
        <end position="290"/>
    </location>
</feature>
<dbReference type="Gene3D" id="1.20.1730.10">
    <property type="entry name" value="Sodium/glucose cotransporter"/>
    <property type="match status" value="1"/>
</dbReference>
<dbReference type="InterPro" id="IPR050277">
    <property type="entry name" value="Sodium:Solute_Symporter"/>
</dbReference>
<evidence type="ECO:0000256" key="8">
    <source>
        <dbReference type="SAM" id="Phobius"/>
    </source>
</evidence>
<feature type="transmembrane region" description="Helical" evidence="8">
    <location>
        <begin position="30"/>
        <end position="50"/>
    </location>
</feature>
<protein>
    <submittedName>
        <fullName evidence="9">Acetate permease</fullName>
    </submittedName>
</protein>
<dbReference type="PROSITE" id="PS50283">
    <property type="entry name" value="NA_SOLUT_SYMP_3"/>
    <property type="match status" value="1"/>
</dbReference>
<sequence length="495" mass="51180">MTIILIISVGICSGRKVSDAKDFDTGSGKANSWIVCGAILGCLVSGQATIGTAQMAFCYGMAAWWFTLGSGIGCLILAVGYVVPLRHSGSATLLEVIGKKYGLKAEYFGSVLCSIGIFISVIAQVLSSSALLTTILHLKPWIAALLAITLMAVYVVFGGTWGAGMGGIVELTLLSAAAALGLVIVLAGDCEAGGLAGQLYARLAGTELGKMNGLSAMQDVNSRYWNLFSRGILKDAGSGLSLVLGVLSTQTYAQAIWSAKSDRSARKGALLTACFIPPIGISCTLIGIFMRVHCITAAEAEALAAAGRKIPEGMMVIAGSAQAFPEFVLHFTPPLIGGIILGTLLITVVSGGAGLSMGAASILVNDIICRLQSSLSDAKKKLHVTRSAILCILGSAAIIALCVPEGIINDFGFLSMGIRGTVVFVPLTCALFVKCNVESRGILASMAAGPAAVLAGRFLKLPFDSLFLGIYICVMIIGASSIMSKRTELKNSYGD</sequence>
<evidence type="ECO:0000256" key="5">
    <source>
        <dbReference type="ARBA" id="ARBA00022989"/>
    </source>
</evidence>
<dbReference type="PANTHER" id="PTHR48086:SF7">
    <property type="entry name" value="SODIUM-SOLUTE SYMPORTER-RELATED"/>
    <property type="match status" value="1"/>
</dbReference>
<dbReference type="Pfam" id="PF00474">
    <property type="entry name" value="SSF"/>
    <property type="match status" value="1"/>
</dbReference>
<dbReference type="GO" id="GO:0022857">
    <property type="term" value="F:transmembrane transporter activity"/>
    <property type="evidence" value="ECO:0007669"/>
    <property type="project" value="InterPro"/>
</dbReference>
<dbReference type="EMBL" id="CACRTF010000017">
    <property type="protein sequence ID" value="VYT46685.1"/>
    <property type="molecule type" value="Genomic_DNA"/>
</dbReference>
<accession>A0A6N2WXQ6</accession>
<evidence type="ECO:0000256" key="3">
    <source>
        <dbReference type="ARBA" id="ARBA00022448"/>
    </source>
</evidence>
<feature type="transmembrane region" description="Helical" evidence="8">
    <location>
        <begin position="163"/>
        <end position="187"/>
    </location>
</feature>
<feature type="transmembrane region" description="Helical" evidence="8">
    <location>
        <begin position="384"/>
        <end position="407"/>
    </location>
</feature>
<evidence type="ECO:0000313" key="9">
    <source>
        <dbReference type="EMBL" id="VYT46685.1"/>
    </source>
</evidence>
<comment type="similarity">
    <text evidence="2 7">Belongs to the sodium:solute symporter (SSF) (TC 2.A.21) family.</text>
</comment>
<proteinExistence type="inferred from homology"/>
<organism evidence="9">
    <name type="scientific">Enterocloster bolteae</name>
    <dbReference type="NCBI Taxonomy" id="208479"/>
    <lineage>
        <taxon>Bacteria</taxon>
        <taxon>Bacillati</taxon>
        <taxon>Bacillota</taxon>
        <taxon>Clostridia</taxon>
        <taxon>Lachnospirales</taxon>
        <taxon>Lachnospiraceae</taxon>
        <taxon>Enterocloster</taxon>
    </lineage>
</organism>
<feature type="transmembrane region" description="Helical" evidence="8">
    <location>
        <begin position="335"/>
        <end position="364"/>
    </location>
</feature>
<evidence type="ECO:0000256" key="1">
    <source>
        <dbReference type="ARBA" id="ARBA00004141"/>
    </source>
</evidence>
<dbReference type="InterPro" id="IPR001734">
    <property type="entry name" value="Na/solute_symporter"/>
</dbReference>
<keyword evidence="3" id="KW-0813">Transport</keyword>
<evidence type="ECO:0000256" key="6">
    <source>
        <dbReference type="ARBA" id="ARBA00023136"/>
    </source>
</evidence>
<feature type="transmembrane region" description="Helical" evidence="8">
    <location>
        <begin position="107"/>
        <end position="126"/>
    </location>
</feature>
<evidence type="ECO:0000256" key="4">
    <source>
        <dbReference type="ARBA" id="ARBA00022692"/>
    </source>
</evidence>
<evidence type="ECO:0000256" key="7">
    <source>
        <dbReference type="RuleBase" id="RU362091"/>
    </source>
</evidence>
<keyword evidence="6 8" id="KW-0472">Membrane</keyword>
<dbReference type="PANTHER" id="PTHR48086">
    <property type="entry name" value="SODIUM/PROLINE SYMPORTER-RELATED"/>
    <property type="match status" value="1"/>
</dbReference>
<feature type="transmembrane region" description="Helical" evidence="8">
    <location>
        <begin position="138"/>
        <end position="157"/>
    </location>
</feature>
<gene>
    <name evidence="9" type="ORF">CBLFYP116_04124</name>
</gene>
<dbReference type="InterPro" id="IPR038377">
    <property type="entry name" value="Na/Glc_symporter_sf"/>
</dbReference>
<dbReference type="GO" id="GO:0005886">
    <property type="term" value="C:plasma membrane"/>
    <property type="evidence" value="ECO:0007669"/>
    <property type="project" value="TreeGrafter"/>
</dbReference>
<dbReference type="AlphaFoldDB" id="A0A6N2WXQ6"/>
<name>A0A6N2WXQ6_9FIRM</name>